<comment type="caution">
    <text evidence="2">The sequence shown here is derived from an EMBL/GenBank/DDBJ whole genome shotgun (WGS) entry which is preliminary data.</text>
</comment>
<organism evidence="2 3">
    <name type="scientific">Parnassius apollo</name>
    <name type="common">Apollo butterfly</name>
    <name type="synonym">Papilio apollo</name>
    <dbReference type="NCBI Taxonomy" id="110799"/>
    <lineage>
        <taxon>Eukaryota</taxon>
        <taxon>Metazoa</taxon>
        <taxon>Ecdysozoa</taxon>
        <taxon>Arthropoda</taxon>
        <taxon>Hexapoda</taxon>
        <taxon>Insecta</taxon>
        <taxon>Pterygota</taxon>
        <taxon>Neoptera</taxon>
        <taxon>Endopterygota</taxon>
        <taxon>Lepidoptera</taxon>
        <taxon>Glossata</taxon>
        <taxon>Ditrysia</taxon>
        <taxon>Papilionoidea</taxon>
        <taxon>Papilionidae</taxon>
        <taxon>Parnassiinae</taxon>
        <taxon>Parnassini</taxon>
        <taxon>Parnassius</taxon>
        <taxon>Parnassius</taxon>
    </lineage>
</organism>
<dbReference type="AlphaFoldDB" id="A0A8S3Y7N3"/>
<reference evidence="2" key="1">
    <citation type="submission" date="2021-04" db="EMBL/GenBank/DDBJ databases">
        <authorList>
            <person name="Tunstrom K."/>
        </authorList>
    </citation>
    <scope>NUCLEOTIDE SEQUENCE</scope>
</reference>
<sequence length="253" mass="29364">MVLKYKRLPKVEMRYNLREHVKTMKSDKAKSENNDMSSQRWPKGKHWLQSRQLLESIPLSKVVDSKAKKFYMFTENEPEKGIPPKYLKRDLTTSSSEDGINVESLYVYQTETKIDSSNYSVEAMIENLIESSFEGLTNLVNLETNNTLNNSVDENSSVFLYPVRNESLENSNNTEKIYYNETIPNFLYKKIDRKTLDQNGNGNDTNITQSSQREFLEIITKMSNKIEKQNNNSIDIINRIAGNNLRKKYSVSS</sequence>
<dbReference type="EMBL" id="CAJQZP010001557">
    <property type="protein sequence ID" value="CAG5053657.1"/>
    <property type="molecule type" value="Genomic_DNA"/>
</dbReference>
<gene>
    <name evidence="2" type="ORF">PAPOLLO_LOCUS25710</name>
</gene>
<dbReference type="OrthoDB" id="7175966at2759"/>
<evidence type="ECO:0000256" key="1">
    <source>
        <dbReference type="SAM" id="MobiDB-lite"/>
    </source>
</evidence>
<keyword evidence="3" id="KW-1185">Reference proteome</keyword>
<evidence type="ECO:0000313" key="2">
    <source>
        <dbReference type="EMBL" id="CAG5053657.1"/>
    </source>
</evidence>
<proteinExistence type="predicted"/>
<feature type="compositionally biased region" description="Basic and acidic residues" evidence="1">
    <location>
        <begin position="23"/>
        <end position="33"/>
    </location>
</feature>
<accession>A0A8S3Y7N3</accession>
<protein>
    <submittedName>
        <fullName evidence="2">(apollo) hypothetical protein</fullName>
    </submittedName>
</protein>
<evidence type="ECO:0000313" key="3">
    <source>
        <dbReference type="Proteomes" id="UP000691718"/>
    </source>
</evidence>
<feature type="region of interest" description="Disordered" evidence="1">
    <location>
        <begin position="23"/>
        <end position="42"/>
    </location>
</feature>
<dbReference type="Proteomes" id="UP000691718">
    <property type="component" value="Unassembled WGS sequence"/>
</dbReference>
<name>A0A8S3Y7N3_PARAO</name>